<dbReference type="AlphaFoldDB" id="A0A1H5PIT3"/>
<sequence>MARPLEVPFVANVRDFLRGTDSVSDALDDVVDSLDDISREAQRAGQEAGDGLSDGVDSGLDEIVQKAQQAGEDAGRRLSDGLTEGRPADELAREFDTSMRKIEADAESAAREVGASAEKMEASFREAFDAVRKDSSDAGRKVGNDVGDGFDRAKEGVGEFRDEANSTAREAAASFDGSAESVADAFQEVAANAFAGFGPAGAVAGLAAAAGIGFAIKAFQDGQEEAEEFRDRISEITGALYEIRSSGESPLTLVRDRLIEMAEAGTDADDNLAKIADIAREIEGINFEDLARGLAGDPKAAQRNIEFLDDYIQKLEDTRPYLNELNSDEYALHVAREGRAGRLRDMLVEEQNARGEANSGLAALLQAGIDGVNREIAVHEQRRDALTQYAEETRAAQEAAAQGYADSIQDAYNQAGSAIDQFTKDGIFNLDAYNTHLETSADAIRNYQTNIVEASAYLSDQALEYVRSLGPAAAPALQAFIDAPNDQKARTAANWNEQGLIASSSYEDALKAGIPDVIDGPRVRVGPVDDSSWVAWANRVSRNGITVPLRVQTFANQAV</sequence>
<evidence type="ECO:0000313" key="2">
    <source>
        <dbReference type="EMBL" id="SEF13803.1"/>
    </source>
</evidence>
<dbReference type="OrthoDB" id="4979506at2"/>
<dbReference type="STRING" id="561176.SAMN04488561_4479"/>
<dbReference type="Gene3D" id="1.20.120.20">
    <property type="entry name" value="Apolipoprotein"/>
    <property type="match status" value="1"/>
</dbReference>
<protein>
    <submittedName>
        <fullName evidence="2">Uncharacterized protein</fullName>
    </submittedName>
</protein>
<dbReference type="Proteomes" id="UP000181980">
    <property type="component" value="Unassembled WGS sequence"/>
</dbReference>
<dbReference type="RefSeq" id="WP_141711446.1">
    <property type="nucleotide sequence ID" value="NZ_FNUC01000004.1"/>
</dbReference>
<name>A0A1H5PIT3_9ACTN</name>
<evidence type="ECO:0000313" key="3">
    <source>
        <dbReference type="Proteomes" id="UP000181980"/>
    </source>
</evidence>
<accession>A0A1H5PIT3</accession>
<feature type="region of interest" description="Disordered" evidence="1">
    <location>
        <begin position="68"/>
        <end position="87"/>
    </location>
</feature>
<proteinExistence type="predicted"/>
<gene>
    <name evidence="2" type="ORF">SAMN04488561_4479</name>
</gene>
<organism evidence="2 3">
    <name type="scientific">Jiangella alba</name>
    <dbReference type="NCBI Taxonomy" id="561176"/>
    <lineage>
        <taxon>Bacteria</taxon>
        <taxon>Bacillati</taxon>
        <taxon>Actinomycetota</taxon>
        <taxon>Actinomycetes</taxon>
        <taxon>Jiangellales</taxon>
        <taxon>Jiangellaceae</taxon>
        <taxon>Jiangella</taxon>
    </lineage>
</organism>
<evidence type="ECO:0000256" key="1">
    <source>
        <dbReference type="SAM" id="MobiDB-lite"/>
    </source>
</evidence>
<keyword evidence="3" id="KW-1185">Reference proteome</keyword>
<reference evidence="3" key="1">
    <citation type="submission" date="2016-10" db="EMBL/GenBank/DDBJ databases">
        <authorList>
            <person name="Varghese N."/>
            <person name="Submissions S."/>
        </authorList>
    </citation>
    <scope>NUCLEOTIDE SEQUENCE [LARGE SCALE GENOMIC DNA]</scope>
    <source>
        <strain evidence="3">DSM 45237</strain>
    </source>
</reference>
<dbReference type="EMBL" id="FNUC01000004">
    <property type="protein sequence ID" value="SEF13803.1"/>
    <property type="molecule type" value="Genomic_DNA"/>
</dbReference>